<keyword evidence="1" id="KW-1133">Transmembrane helix</keyword>
<evidence type="ECO:0000313" key="2">
    <source>
        <dbReference type="EMBL" id="CAE7032098.1"/>
    </source>
</evidence>
<comment type="caution">
    <text evidence="2">The sequence shown here is derived from an EMBL/GenBank/DDBJ whole genome shotgun (WGS) entry which is preliminary data.</text>
</comment>
<accession>A0A812IGA8</accession>
<organism evidence="2 3">
    <name type="scientific">Symbiodinium natans</name>
    <dbReference type="NCBI Taxonomy" id="878477"/>
    <lineage>
        <taxon>Eukaryota</taxon>
        <taxon>Sar</taxon>
        <taxon>Alveolata</taxon>
        <taxon>Dinophyceae</taxon>
        <taxon>Suessiales</taxon>
        <taxon>Symbiodiniaceae</taxon>
        <taxon>Symbiodinium</taxon>
    </lineage>
</organism>
<proteinExistence type="predicted"/>
<feature type="transmembrane region" description="Helical" evidence="1">
    <location>
        <begin position="20"/>
        <end position="37"/>
    </location>
</feature>
<gene>
    <name evidence="2" type="primary">ISA3</name>
    <name evidence="2" type="ORF">SNAT2548_LOCUS3874</name>
</gene>
<reference evidence="2" key="1">
    <citation type="submission" date="2021-02" db="EMBL/GenBank/DDBJ databases">
        <authorList>
            <person name="Dougan E. K."/>
            <person name="Rhodes N."/>
            <person name="Thang M."/>
            <person name="Chan C."/>
        </authorList>
    </citation>
    <scope>NUCLEOTIDE SEQUENCE</scope>
</reference>
<evidence type="ECO:0000313" key="3">
    <source>
        <dbReference type="Proteomes" id="UP000604046"/>
    </source>
</evidence>
<protein>
    <submittedName>
        <fullName evidence="2">ISA3 protein</fullName>
    </submittedName>
</protein>
<keyword evidence="3" id="KW-1185">Reference proteome</keyword>
<keyword evidence="1" id="KW-0472">Membrane</keyword>
<keyword evidence="1" id="KW-0812">Transmembrane</keyword>
<evidence type="ECO:0000256" key="1">
    <source>
        <dbReference type="SAM" id="Phobius"/>
    </source>
</evidence>
<name>A0A812IGA8_9DINO</name>
<dbReference type="EMBL" id="CAJNDS010000236">
    <property type="protein sequence ID" value="CAE7032098.1"/>
    <property type="molecule type" value="Genomic_DNA"/>
</dbReference>
<sequence>MRSPTATRLAARTWVSCSLPLAQALFALLAIMTSLVLERDHLARDLRNTDAESMISGFRRVLEGVCDGGVLLDDGLRIQEGSHGLKRILSNCESFDKKLFQDLLSPNAEELERFAEFISETTLAGQSVAPCLRLSMQSPGGRLGVDAYHVALPHLYGSEGMYHLLALKRDVEERAIPEA</sequence>
<dbReference type="Proteomes" id="UP000604046">
    <property type="component" value="Unassembled WGS sequence"/>
</dbReference>
<dbReference type="AlphaFoldDB" id="A0A812IGA8"/>